<keyword evidence="6 9" id="KW-0472">Membrane</keyword>
<gene>
    <name evidence="10" type="ORF">BJ508DRAFT_202641</name>
</gene>
<feature type="compositionally biased region" description="Polar residues" evidence="8">
    <location>
        <begin position="76"/>
        <end position="86"/>
    </location>
</feature>
<feature type="region of interest" description="Disordered" evidence="8">
    <location>
        <begin position="56"/>
        <end position="94"/>
    </location>
</feature>
<keyword evidence="3 9" id="KW-0812">Transmembrane</keyword>
<dbReference type="EMBL" id="ML119646">
    <property type="protein sequence ID" value="RPA87666.1"/>
    <property type="molecule type" value="Genomic_DNA"/>
</dbReference>
<evidence type="ECO:0000256" key="9">
    <source>
        <dbReference type="SAM" id="Phobius"/>
    </source>
</evidence>
<evidence type="ECO:0000256" key="6">
    <source>
        <dbReference type="ARBA" id="ARBA00023136"/>
    </source>
</evidence>
<dbReference type="GO" id="GO:0005769">
    <property type="term" value="C:early endosome"/>
    <property type="evidence" value="ECO:0007669"/>
    <property type="project" value="TreeGrafter"/>
</dbReference>
<keyword evidence="4 9" id="KW-1133">Transmembrane helix</keyword>
<feature type="transmembrane region" description="Helical" evidence="9">
    <location>
        <begin position="581"/>
        <end position="604"/>
    </location>
</feature>
<reference evidence="10 11" key="1">
    <citation type="journal article" date="2018" name="Nat. Ecol. Evol.">
        <title>Pezizomycetes genomes reveal the molecular basis of ectomycorrhizal truffle lifestyle.</title>
        <authorList>
            <person name="Murat C."/>
            <person name="Payen T."/>
            <person name="Noel B."/>
            <person name="Kuo A."/>
            <person name="Morin E."/>
            <person name="Chen J."/>
            <person name="Kohler A."/>
            <person name="Krizsan K."/>
            <person name="Balestrini R."/>
            <person name="Da Silva C."/>
            <person name="Montanini B."/>
            <person name="Hainaut M."/>
            <person name="Levati E."/>
            <person name="Barry K.W."/>
            <person name="Belfiori B."/>
            <person name="Cichocki N."/>
            <person name="Clum A."/>
            <person name="Dockter R.B."/>
            <person name="Fauchery L."/>
            <person name="Guy J."/>
            <person name="Iotti M."/>
            <person name="Le Tacon F."/>
            <person name="Lindquist E.A."/>
            <person name="Lipzen A."/>
            <person name="Malagnac F."/>
            <person name="Mello A."/>
            <person name="Molinier V."/>
            <person name="Miyauchi S."/>
            <person name="Poulain J."/>
            <person name="Riccioni C."/>
            <person name="Rubini A."/>
            <person name="Sitrit Y."/>
            <person name="Splivallo R."/>
            <person name="Traeger S."/>
            <person name="Wang M."/>
            <person name="Zifcakova L."/>
            <person name="Wipf D."/>
            <person name="Zambonelli A."/>
            <person name="Paolocci F."/>
            <person name="Nowrousian M."/>
            <person name="Ottonello S."/>
            <person name="Baldrian P."/>
            <person name="Spatafora J.W."/>
            <person name="Henrissat B."/>
            <person name="Nagy L.G."/>
            <person name="Aury J.M."/>
            <person name="Wincker P."/>
            <person name="Grigoriev I.V."/>
            <person name="Bonfante P."/>
            <person name="Martin F.M."/>
        </authorList>
    </citation>
    <scope>NUCLEOTIDE SEQUENCE [LARGE SCALE GENOMIC DNA]</scope>
    <source>
        <strain evidence="10 11">RN42</strain>
    </source>
</reference>
<keyword evidence="7" id="KW-0868">Chloride</keyword>
<dbReference type="CDD" id="cd03684">
    <property type="entry name" value="ClC_3_like"/>
    <property type="match status" value="1"/>
</dbReference>
<dbReference type="InterPro" id="IPR014743">
    <property type="entry name" value="Cl-channel_core"/>
</dbReference>
<name>A0A3N4IPI1_ASCIM</name>
<dbReference type="SUPFAM" id="SSF54631">
    <property type="entry name" value="CBS-domain pair"/>
    <property type="match status" value="1"/>
</dbReference>
<dbReference type="OrthoDB" id="44789at2759"/>
<feature type="transmembrane region" description="Helical" evidence="9">
    <location>
        <begin position="331"/>
        <end position="349"/>
    </location>
</feature>
<feature type="transmembrane region" description="Helical" evidence="9">
    <location>
        <begin position="165"/>
        <end position="183"/>
    </location>
</feature>
<evidence type="ECO:0000256" key="1">
    <source>
        <dbReference type="ARBA" id="ARBA00004141"/>
    </source>
</evidence>
<feature type="transmembrane region" description="Helical" evidence="9">
    <location>
        <begin position="382"/>
        <end position="406"/>
    </location>
</feature>
<dbReference type="Pfam" id="PF00654">
    <property type="entry name" value="Voltage_CLC"/>
    <property type="match status" value="1"/>
</dbReference>
<evidence type="ECO:0000313" key="10">
    <source>
        <dbReference type="EMBL" id="RPA87666.1"/>
    </source>
</evidence>
<organism evidence="10 11">
    <name type="scientific">Ascobolus immersus RN42</name>
    <dbReference type="NCBI Taxonomy" id="1160509"/>
    <lineage>
        <taxon>Eukaryota</taxon>
        <taxon>Fungi</taxon>
        <taxon>Dikarya</taxon>
        <taxon>Ascomycota</taxon>
        <taxon>Pezizomycotina</taxon>
        <taxon>Pezizomycetes</taxon>
        <taxon>Pezizales</taxon>
        <taxon>Ascobolaceae</taxon>
        <taxon>Ascobolus</taxon>
    </lineage>
</organism>
<feature type="transmembrane region" description="Helical" evidence="9">
    <location>
        <begin position="236"/>
        <end position="258"/>
    </location>
</feature>
<dbReference type="PRINTS" id="PR00762">
    <property type="entry name" value="CLCHANNEL"/>
</dbReference>
<dbReference type="InterPro" id="IPR001807">
    <property type="entry name" value="ClC"/>
</dbReference>
<keyword evidence="2" id="KW-0813">Transport</keyword>
<keyword evidence="5" id="KW-0406">Ion transport</keyword>
<evidence type="ECO:0000313" key="11">
    <source>
        <dbReference type="Proteomes" id="UP000275078"/>
    </source>
</evidence>
<dbReference type="STRING" id="1160509.A0A3N4IPI1"/>
<dbReference type="FunFam" id="1.10.3080.10:FF:000013">
    <property type="entry name" value="Voltage-gated chloride channel (ClcA)"/>
    <property type="match status" value="1"/>
</dbReference>
<dbReference type="AlphaFoldDB" id="A0A3N4IPI1"/>
<sequence>MGDSGDESDGAGVSFSRQSHRASESDLRGGSRRRRRSISTIDESYSDERTGLLSVGDHYGRRYNTQPATPRPRMSRVQSTIPTSANGGPAASRTPSFTQRLSWALSNFDANKANQQFIDDRVWYDQFTSIDWVHDAQKDAYRLKQLRSRKDVKGRIKRWLDGGQGWILVAIIGAITASIAFFVDITERVLFDWKFGYCKAGFFLSKKLCCLGNEKNDFCPLWVTWSEGIFGTDSTAVGFIIFTLATIALAVASCLLTLTTQTVLPGSLQIQTVDEDLSNMQNAPNEGSKQKVTPPPTGPVTYYSAAGSGVAEVKVILSGFVLHGYLGFKTLVIKTLGLILSVSSGMSLGKEGPFVHVATCVGNIACRLFDKYNYNDGKRREMLSASAASGVAVAFGAPIGGVLFSLEEVSYYFPSKTLFRTLFCCIVAALSLKFLNPYGTNKIVLFEVRYTTDWHAFELAVFILLGVCGGIWGAMFIKASKYWATRFRQVRGIKGHPLFEVVLVAFVSAAMSYWNRYTKLAVTELLYEVASPCTQGATEHTGLCPEPEEIPFVIKELAIAFVVKSILTVITFGIKVPAGIYVPTMVIGGLLGHLVGLAVEYAVYKFPDSAIFASCPVGGTPSACVVPGVYALVAAGAVMCGVTRLSVTLVVILFELTGSLDHVLPFSLAILVSKWTADALEPRSIYDLLTDLNSYPFLDNKARPIFVNQVGDITPRVKPDRVVDITESSEVEATSLRTKLRKLQAVGELDGGLPIVRKGILVGLIPAPDLEFALDNLDNEEEAYCRMAPKEYFDSEEEGSTVVDKTDFTPYIDPAPLALERCSPMDLAYECFVKLGLRYICVLHEGKFVGIVHKKVFVKFLKEQEHEAE</sequence>
<evidence type="ECO:0008006" key="12">
    <source>
        <dbReference type="Google" id="ProtNLM"/>
    </source>
</evidence>
<proteinExistence type="predicted"/>
<evidence type="ECO:0000256" key="8">
    <source>
        <dbReference type="SAM" id="MobiDB-lite"/>
    </source>
</evidence>
<feature type="transmembrane region" description="Helical" evidence="9">
    <location>
        <begin position="557"/>
        <end position="574"/>
    </location>
</feature>
<dbReference type="SUPFAM" id="SSF81340">
    <property type="entry name" value="Clc chloride channel"/>
    <property type="match status" value="1"/>
</dbReference>
<dbReference type="PANTHER" id="PTHR45711">
    <property type="entry name" value="CHLORIDE CHANNEL PROTEIN"/>
    <property type="match status" value="1"/>
</dbReference>
<dbReference type="PANTHER" id="PTHR45711:SF3">
    <property type="entry name" value="CLC CHANNEL"/>
    <property type="match status" value="1"/>
</dbReference>
<evidence type="ECO:0000256" key="7">
    <source>
        <dbReference type="ARBA" id="ARBA00023214"/>
    </source>
</evidence>
<dbReference type="Gene3D" id="1.10.3080.10">
    <property type="entry name" value="Clc chloride channel"/>
    <property type="match status" value="1"/>
</dbReference>
<dbReference type="GO" id="GO:0005247">
    <property type="term" value="F:voltage-gated chloride channel activity"/>
    <property type="evidence" value="ECO:0007669"/>
    <property type="project" value="TreeGrafter"/>
</dbReference>
<evidence type="ECO:0000256" key="3">
    <source>
        <dbReference type="ARBA" id="ARBA00022692"/>
    </source>
</evidence>
<keyword evidence="11" id="KW-1185">Reference proteome</keyword>
<feature type="transmembrane region" description="Helical" evidence="9">
    <location>
        <begin position="418"/>
        <end position="436"/>
    </location>
</feature>
<evidence type="ECO:0000256" key="5">
    <source>
        <dbReference type="ARBA" id="ARBA00023065"/>
    </source>
</evidence>
<comment type="subcellular location">
    <subcellularLocation>
        <location evidence="1">Membrane</location>
        <topology evidence="1">Multi-pass membrane protein</topology>
    </subcellularLocation>
</comment>
<accession>A0A3N4IPI1</accession>
<feature type="transmembrane region" description="Helical" evidence="9">
    <location>
        <begin position="456"/>
        <end position="477"/>
    </location>
</feature>
<feature type="transmembrane region" description="Helical" evidence="9">
    <location>
        <begin position="498"/>
        <end position="515"/>
    </location>
</feature>
<dbReference type="Proteomes" id="UP000275078">
    <property type="component" value="Unassembled WGS sequence"/>
</dbReference>
<dbReference type="InterPro" id="IPR046342">
    <property type="entry name" value="CBS_dom_sf"/>
</dbReference>
<feature type="region of interest" description="Disordered" evidence="8">
    <location>
        <begin position="1"/>
        <end position="43"/>
    </location>
</feature>
<protein>
    <recommendedName>
        <fullName evidence="12">Chloride channel protein</fullName>
    </recommendedName>
</protein>
<dbReference type="GO" id="GO:0005794">
    <property type="term" value="C:Golgi apparatus"/>
    <property type="evidence" value="ECO:0007669"/>
    <property type="project" value="TreeGrafter"/>
</dbReference>
<evidence type="ECO:0000256" key="4">
    <source>
        <dbReference type="ARBA" id="ARBA00022989"/>
    </source>
</evidence>
<dbReference type="GO" id="GO:0005886">
    <property type="term" value="C:plasma membrane"/>
    <property type="evidence" value="ECO:0007669"/>
    <property type="project" value="TreeGrafter"/>
</dbReference>
<evidence type="ECO:0000256" key="2">
    <source>
        <dbReference type="ARBA" id="ARBA00022448"/>
    </source>
</evidence>